<dbReference type="EMBL" id="WUAV01000003">
    <property type="protein sequence ID" value="KAF1762882.1"/>
    <property type="molecule type" value="Genomic_DNA"/>
</dbReference>
<dbReference type="GeneID" id="9802410"/>
<dbReference type="RefSeq" id="XP_053587827.1">
    <property type="nucleotide sequence ID" value="XM_053728250.1"/>
</dbReference>
<keyword evidence="1" id="KW-0472">Membrane</keyword>
<feature type="transmembrane region" description="Helical" evidence="1">
    <location>
        <begin position="174"/>
        <end position="190"/>
    </location>
</feature>
<dbReference type="Proteomes" id="UP000483820">
    <property type="component" value="Chromosome III"/>
</dbReference>
<organism evidence="2 3">
    <name type="scientific">Caenorhabditis remanei</name>
    <name type="common">Caenorhabditis vulgaris</name>
    <dbReference type="NCBI Taxonomy" id="31234"/>
    <lineage>
        <taxon>Eukaryota</taxon>
        <taxon>Metazoa</taxon>
        <taxon>Ecdysozoa</taxon>
        <taxon>Nematoda</taxon>
        <taxon>Chromadorea</taxon>
        <taxon>Rhabditida</taxon>
        <taxon>Rhabditina</taxon>
        <taxon>Rhabditomorpha</taxon>
        <taxon>Rhabditoidea</taxon>
        <taxon>Rhabditidae</taxon>
        <taxon>Peloderinae</taxon>
        <taxon>Caenorhabditis</taxon>
    </lineage>
</organism>
<feature type="transmembrane region" description="Helical" evidence="1">
    <location>
        <begin position="94"/>
        <end position="118"/>
    </location>
</feature>
<dbReference type="AlphaFoldDB" id="A0A6A5H904"/>
<evidence type="ECO:0000313" key="3">
    <source>
        <dbReference type="Proteomes" id="UP000483820"/>
    </source>
</evidence>
<reference evidence="2 3" key="1">
    <citation type="submission" date="2019-12" db="EMBL/GenBank/DDBJ databases">
        <title>Chromosome-level assembly of the Caenorhabditis remanei genome.</title>
        <authorList>
            <person name="Teterina A.A."/>
            <person name="Willis J.H."/>
            <person name="Phillips P.C."/>
        </authorList>
    </citation>
    <scope>NUCLEOTIDE SEQUENCE [LARGE SCALE GENOMIC DNA]</scope>
    <source>
        <strain evidence="2 3">PX506</strain>
        <tissue evidence="2">Whole organism</tissue>
    </source>
</reference>
<protein>
    <submittedName>
        <fullName evidence="2">Uncharacterized protein</fullName>
    </submittedName>
</protein>
<evidence type="ECO:0000313" key="2">
    <source>
        <dbReference type="EMBL" id="KAF1762882.1"/>
    </source>
</evidence>
<proteinExistence type="predicted"/>
<evidence type="ECO:0000256" key="1">
    <source>
        <dbReference type="SAM" id="Phobius"/>
    </source>
</evidence>
<keyword evidence="1" id="KW-1133">Transmembrane helix</keyword>
<keyword evidence="1" id="KW-0812">Transmembrane</keyword>
<gene>
    <name evidence="2" type="ORF">GCK72_011146</name>
</gene>
<comment type="caution">
    <text evidence="2">The sequence shown here is derived from an EMBL/GenBank/DDBJ whole genome shotgun (WGS) entry which is preliminary data.</text>
</comment>
<sequence>MTDQFLFQDPAVLGQDLLGPGTSSAANEELNKIYRRRINNITFRLLEENIVKAKDYITTTARVHKDKVANTLDEIWNSTGKKAVSAIKKAIFSVWMFLLAIVAPLLLVIVMAVILWAYCKYRLSRKAANELFAIATKKLRGVYHVDYEMQDRRHVHRDIEEDYPIPRVNAIKKAIFNVWMFLLYIYIYILL</sequence>
<accession>A0A6A5H904</accession>
<name>A0A6A5H904_CAERE</name>
<dbReference type="KEGG" id="crq:GCK72_011146"/>
<dbReference type="CTD" id="9802410"/>